<evidence type="ECO:0000313" key="6">
    <source>
        <dbReference type="EMBL" id="CAG5107271.1"/>
    </source>
</evidence>
<gene>
    <name evidence="6" type="ORF">OKIOD_LOCUS12002</name>
</gene>
<evidence type="ECO:0000259" key="4">
    <source>
        <dbReference type="Pfam" id="PF10537"/>
    </source>
</evidence>
<dbReference type="Pfam" id="PF10537">
    <property type="entry name" value="WAC_Acf1_DNA_bd"/>
    <property type="match status" value="1"/>
</dbReference>
<feature type="region of interest" description="Disordered" evidence="3">
    <location>
        <begin position="218"/>
        <end position="258"/>
    </location>
</feature>
<dbReference type="InterPro" id="IPR028941">
    <property type="entry name" value="WHIM2_dom"/>
</dbReference>
<evidence type="ECO:0000256" key="2">
    <source>
        <dbReference type="ARBA" id="ARBA00023242"/>
    </source>
</evidence>
<dbReference type="EMBL" id="OU015566">
    <property type="protein sequence ID" value="CAG5107271.1"/>
    <property type="molecule type" value="Genomic_DNA"/>
</dbReference>
<keyword evidence="2" id="KW-0539">Nucleus</keyword>
<reference evidence="6 7" key="1">
    <citation type="submission" date="2021-04" db="EMBL/GenBank/DDBJ databases">
        <authorList>
            <person name="Bliznina A."/>
        </authorList>
    </citation>
    <scope>NUCLEOTIDE SEQUENCE [LARGE SCALE GENOMIC DNA]</scope>
</reference>
<dbReference type="PANTHER" id="PTHR32075">
    <property type="entry name" value="ISWI CHROMATIN-REMODELING COMPLEX SUBUNIT YPL216W-RELATED"/>
    <property type="match status" value="1"/>
</dbReference>
<feature type="domain" description="WHIM2" evidence="5">
    <location>
        <begin position="520"/>
        <end position="587"/>
    </location>
</feature>
<sequence>MPVKDGVIFSEWEGQELEEPVWSCRLSGDGGMTFSQAQNCEEQQRKILQNSFPGEFEEQLLKKIHHSFLDLEKLAQKCVKMIETSALKRGEEVFYTFKENMHQAMVTDVIFKSPKKVKSTNKENIPDCVYDILLVDSNKERNGVSRKSLVRSVATPDLSMMKTFIRAHARRHPETSSTPWVVDDTFRSIYDIPAKVDLEKMKNGHSGDQMQTKKFDIFEKMKEGSKGAKKEKTTKRKKDPEDSIPKKPKTTKPKKQFVQKTIADSFAKAGQKKEASDKPKEVTIPPRVIEYIQELQILDRKTDDYWSLMKKVVTPAWNQPVAFRDKCKTMMSKSVAEDFMAEFAIKRLGNKPSSTRDWQLIDQRGMRPLPEFAHITECVDSDFYWFTHNEQIEFLDVLYISNYFLNTNLVKLRPLAEGQEYSNAELQHGAFKLVHGLLKNDLGVCASFWANYLRQTSQKDRAKFRTLQVSRKLLKKPGWLAVAEWHLDLTPYQRAQKLIKCADGYIDRYPDECTPEKKTFPLGVDRSGRTYWVFFFVTFILVQPNEGIGAGTGQWYVIKDVETLKRTIDRLDPRGVNEQALKEVLKEELEPVKKIFKERADFEANPPSERVSRSSSMDCNPDEIVKSQLVELTERLYQGQLSNVDEIEPLHARINTIDVTPTGDSDGLNDLRELIFEVTDSIMDKNIKNPSQLLPPHREKFYKLVEDEKICGLSVLITIVWESVAWDNFKQRKTIRSARLRARVDYSED</sequence>
<comment type="subcellular location">
    <subcellularLocation>
        <location evidence="1">Nucleus</location>
    </subcellularLocation>
</comment>
<dbReference type="InterPro" id="IPR013136">
    <property type="entry name" value="WSTF_Acf1_Cbp146"/>
</dbReference>
<evidence type="ECO:0000256" key="3">
    <source>
        <dbReference type="SAM" id="MobiDB-lite"/>
    </source>
</evidence>
<organism evidence="6 7">
    <name type="scientific">Oikopleura dioica</name>
    <name type="common">Tunicate</name>
    <dbReference type="NCBI Taxonomy" id="34765"/>
    <lineage>
        <taxon>Eukaryota</taxon>
        <taxon>Metazoa</taxon>
        <taxon>Chordata</taxon>
        <taxon>Tunicata</taxon>
        <taxon>Appendicularia</taxon>
        <taxon>Copelata</taxon>
        <taxon>Oikopleuridae</taxon>
        <taxon>Oikopleura</taxon>
    </lineage>
</organism>
<name>A0ABN7SX20_OIKDI</name>
<protein>
    <submittedName>
        <fullName evidence="6">Oidioi.mRNA.OKI2018_I69.chr1.g3237.t1.cds</fullName>
    </submittedName>
</protein>
<evidence type="ECO:0000259" key="5">
    <source>
        <dbReference type="Pfam" id="PF15613"/>
    </source>
</evidence>
<feature type="compositionally biased region" description="Basic and acidic residues" evidence="3">
    <location>
        <begin position="218"/>
        <end position="231"/>
    </location>
</feature>
<dbReference type="PANTHER" id="PTHR32075:SF6">
    <property type="entry name" value="ISWI CHROMATIN-REMODELING COMPLEX SUBUNIT YPL216W-RELATED"/>
    <property type="match status" value="1"/>
</dbReference>
<accession>A0ABN7SX20</accession>
<keyword evidence="7" id="KW-1185">Reference proteome</keyword>
<evidence type="ECO:0000313" key="7">
    <source>
        <dbReference type="Proteomes" id="UP001158576"/>
    </source>
</evidence>
<dbReference type="Proteomes" id="UP001158576">
    <property type="component" value="Chromosome 1"/>
</dbReference>
<feature type="compositionally biased region" description="Basic residues" evidence="3">
    <location>
        <begin position="246"/>
        <end position="257"/>
    </location>
</feature>
<dbReference type="Pfam" id="PF15613">
    <property type="entry name" value="WSD"/>
    <property type="match status" value="1"/>
</dbReference>
<evidence type="ECO:0000256" key="1">
    <source>
        <dbReference type="ARBA" id="ARBA00004123"/>
    </source>
</evidence>
<feature type="domain" description="WAC" evidence="4">
    <location>
        <begin position="18"/>
        <end position="84"/>
    </location>
</feature>
<proteinExistence type="predicted"/>